<evidence type="ECO:0000256" key="7">
    <source>
        <dbReference type="ARBA" id="ARBA00022694"/>
    </source>
</evidence>
<comment type="subcellular location">
    <subcellularLocation>
        <location evidence="2 9">Cytoplasm</location>
    </subcellularLocation>
    <subcellularLocation>
        <location evidence="1">Nucleus</location>
    </subcellularLocation>
</comment>
<dbReference type="GO" id="GO:0005737">
    <property type="term" value="C:cytoplasm"/>
    <property type="evidence" value="ECO:0007669"/>
    <property type="project" value="UniProtKB-SubCell"/>
</dbReference>
<evidence type="ECO:0000256" key="4">
    <source>
        <dbReference type="ARBA" id="ARBA00022603"/>
    </source>
</evidence>
<feature type="binding site" evidence="9">
    <location>
        <position position="231"/>
    </location>
    <ligand>
        <name>S-adenosyl-L-methionine</name>
        <dbReference type="ChEBI" id="CHEBI:59789"/>
    </ligand>
</feature>
<dbReference type="InterPro" id="IPR002877">
    <property type="entry name" value="RNA_MeTrfase_FtsJ_dom"/>
</dbReference>
<dbReference type="GO" id="GO:0002181">
    <property type="term" value="P:cytoplasmic translation"/>
    <property type="evidence" value="ECO:0007669"/>
    <property type="project" value="UniProtKB-UniRule"/>
</dbReference>
<dbReference type="HAMAP" id="MF_01547">
    <property type="entry name" value="RNA_methyltr_E"/>
    <property type="match status" value="1"/>
</dbReference>
<dbReference type="Proteomes" id="UP000015104">
    <property type="component" value="Unassembled WGS sequence"/>
</dbReference>
<feature type="coiled-coil region" evidence="10">
    <location>
        <begin position="11"/>
        <end position="77"/>
    </location>
</feature>
<proteinExistence type="inferred from homology"/>
<keyword evidence="3 9" id="KW-0963">Cytoplasm</keyword>
<keyword evidence="10" id="KW-0175">Coiled coil</keyword>
<name>A0A158P4Q9_TETUR</name>
<feature type="binding site" evidence="9">
    <location>
        <position position="269"/>
    </location>
    <ligand>
        <name>S-adenosyl-L-methionine</name>
        <dbReference type="ChEBI" id="CHEBI:59789"/>
    </ligand>
</feature>
<feature type="binding site" evidence="9">
    <location>
        <position position="229"/>
    </location>
    <ligand>
        <name>S-adenosyl-L-methionine</name>
        <dbReference type="ChEBI" id="CHEBI:59789"/>
    </ligand>
</feature>
<dbReference type="AlphaFoldDB" id="A0A158P4Q9"/>
<dbReference type="GO" id="GO:0002128">
    <property type="term" value="P:tRNA nucleoside ribose methylation"/>
    <property type="evidence" value="ECO:0007669"/>
    <property type="project" value="UniProtKB-UniRule"/>
</dbReference>
<keyword evidence="7 9" id="KW-0819">tRNA processing</keyword>
<dbReference type="PANTHER" id="PTHR10920:SF12">
    <property type="entry name" value="TRNA (CYTIDINE(32)_GUANOSINE(34)-2'-O)-METHYLTRANSFERASE-RELATED"/>
    <property type="match status" value="1"/>
</dbReference>
<feature type="active site" description="Proton acceptor" evidence="9">
    <location>
        <position position="334"/>
    </location>
</feature>
<dbReference type="Pfam" id="PF01728">
    <property type="entry name" value="FtsJ"/>
    <property type="match status" value="1"/>
</dbReference>
<dbReference type="PANTHER" id="PTHR10920">
    <property type="entry name" value="RIBOSOMAL RNA METHYLTRANSFERASE"/>
    <property type="match status" value="1"/>
</dbReference>
<keyword evidence="13" id="KW-1185">Reference proteome</keyword>
<evidence type="ECO:0000256" key="6">
    <source>
        <dbReference type="ARBA" id="ARBA00022691"/>
    </source>
</evidence>
<dbReference type="SUPFAM" id="SSF53335">
    <property type="entry name" value="S-adenosyl-L-methionine-dependent methyltransferases"/>
    <property type="match status" value="1"/>
</dbReference>
<evidence type="ECO:0000256" key="1">
    <source>
        <dbReference type="ARBA" id="ARBA00004123"/>
    </source>
</evidence>
<evidence type="ECO:0000256" key="5">
    <source>
        <dbReference type="ARBA" id="ARBA00022679"/>
    </source>
</evidence>
<sequence>MCEAIKILQSLPELTRKRNELQNQYNNITKDCYSLLCDYLGIENDGENPEQKIENEIEKYKELTAATKAEIVKIEKEKVKAKAKFLATKEKSAEFERLAANTEGAIDAQSKLNFKEFSRRMAANYRTGEDSKAYLVCFKIGETAKGTRSIKIDDPTKTKEQKMAEFWKLFEYIDKQNTNSTKDKRDIFYRLAKEEGYRARSAYKLIHIDEKFKIFNGVSKAVDLCAAPGSWSQVLAKKLRENCQEMAKTVSVDIQAMAPIPGTIQIQGDITNLSTAKEIISHFEGDKADLVVCDGAPDVTGLHDLDEYIQAQLLLSALNITTYILKLGGTFVAKIFRGRDISLLYSQLKIFFQQVIVTKPRSSRNSSIEAFVVCKVFQPPEGYEPIMYNLLLDNTSKSYFENINNPVNQIIVPFIACGDLSGFDADRNYPLNTPTGSSSYKYSEPTQKPIAPPYQKACELKKTCELAKQENE</sequence>
<dbReference type="GO" id="GO:0005634">
    <property type="term" value="C:nucleus"/>
    <property type="evidence" value="ECO:0007669"/>
    <property type="project" value="UniProtKB-SubCell"/>
</dbReference>
<reference evidence="12" key="2">
    <citation type="submission" date="2016-04" db="UniProtKB">
        <authorList>
            <consortium name="EnsemblMetazoa"/>
        </authorList>
    </citation>
    <scope>IDENTIFICATION</scope>
</reference>
<comment type="catalytic activity">
    <reaction evidence="8 9">
        <text>cytidine(32)/guanosine(34) in tRNA + 2 S-adenosyl-L-methionine = 2'-O-methylcytidine(32)/2'-O-methylguanosine(34) in tRNA + 2 S-adenosyl-L-homocysteine + 2 H(+)</text>
        <dbReference type="Rhea" id="RHEA:42396"/>
        <dbReference type="Rhea" id="RHEA-COMP:10246"/>
        <dbReference type="Rhea" id="RHEA-COMP:10247"/>
        <dbReference type="ChEBI" id="CHEBI:15378"/>
        <dbReference type="ChEBI" id="CHEBI:57856"/>
        <dbReference type="ChEBI" id="CHEBI:59789"/>
        <dbReference type="ChEBI" id="CHEBI:74269"/>
        <dbReference type="ChEBI" id="CHEBI:74445"/>
        <dbReference type="ChEBI" id="CHEBI:74495"/>
        <dbReference type="ChEBI" id="CHEBI:82748"/>
        <dbReference type="EC" id="2.1.1.205"/>
    </reaction>
</comment>
<dbReference type="InterPro" id="IPR028590">
    <property type="entry name" value="RNA_methyltr_E_TRM7"/>
</dbReference>
<comment type="similarity">
    <text evidence="9">Belongs to the class I-like SAM-binding methyltransferase superfamily. RNA methyltransferase RlmE family. TRM7 subfamily.</text>
</comment>
<reference evidence="13" key="1">
    <citation type="submission" date="2011-08" db="EMBL/GenBank/DDBJ databases">
        <authorList>
            <person name="Rombauts S."/>
        </authorList>
    </citation>
    <scope>NUCLEOTIDE SEQUENCE</scope>
    <source>
        <strain evidence="13">London</strain>
    </source>
</reference>
<organism evidence="12 13">
    <name type="scientific">Tetranychus urticae</name>
    <name type="common">Two-spotted spider mite</name>
    <dbReference type="NCBI Taxonomy" id="32264"/>
    <lineage>
        <taxon>Eukaryota</taxon>
        <taxon>Metazoa</taxon>
        <taxon>Ecdysozoa</taxon>
        <taxon>Arthropoda</taxon>
        <taxon>Chelicerata</taxon>
        <taxon>Arachnida</taxon>
        <taxon>Acari</taxon>
        <taxon>Acariformes</taxon>
        <taxon>Trombidiformes</taxon>
        <taxon>Prostigmata</taxon>
        <taxon>Eleutherengona</taxon>
        <taxon>Raphignathae</taxon>
        <taxon>Tetranychoidea</taxon>
        <taxon>Tetranychidae</taxon>
        <taxon>Tetranychus</taxon>
    </lineage>
</organism>
<dbReference type="Gene3D" id="3.40.50.150">
    <property type="entry name" value="Vaccinia Virus protein VP39"/>
    <property type="match status" value="1"/>
</dbReference>
<dbReference type="STRING" id="32264.A0A158P4Q9"/>
<evidence type="ECO:0000256" key="2">
    <source>
        <dbReference type="ARBA" id="ARBA00004496"/>
    </source>
</evidence>
<feature type="binding site" evidence="9">
    <location>
        <position position="253"/>
    </location>
    <ligand>
        <name>S-adenosyl-L-methionine</name>
        <dbReference type="ChEBI" id="CHEBI:59789"/>
    </ligand>
</feature>
<dbReference type="EnsemblMetazoa" id="tetur07g08199.1">
    <property type="protein sequence ID" value="tetur07g08199.1"/>
    <property type="gene ID" value="tetur07g08199"/>
</dbReference>
<protein>
    <recommendedName>
        <fullName evidence="9">Putative tRNA (cytidine(32)/guanosine(34)-2'-O)-methyltransferase</fullName>
        <ecNumber evidence="9">2.1.1.205</ecNumber>
    </recommendedName>
    <alternativeName>
        <fullName evidence="9">2'-O-ribose RNA methyltransferase TRM7 homolog</fullName>
    </alternativeName>
</protein>
<keyword evidence="6 9" id="KW-0949">S-adenosyl-L-methionine</keyword>
<evidence type="ECO:0000256" key="3">
    <source>
        <dbReference type="ARBA" id="ARBA00022490"/>
    </source>
</evidence>
<dbReference type="InterPro" id="IPR029063">
    <property type="entry name" value="SAM-dependent_MTases_sf"/>
</dbReference>
<evidence type="ECO:0000256" key="8">
    <source>
        <dbReference type="ARBA" id="ARBA00048902"/>
    </source>
</evidence>
<evidence type="ECO:0000313" key="13">
    <source>
        <dbReference type="Proteomes" id="UP000015104"/>
    </source>
</evidence>
<feature type="domain" description="Ribosomal RNA methyltransferase FtsJ" evidence="11">
    <location>
        <begin position="197"/>
        <end position="376"/>
    </location>
</feature>
<dbReference type="eggNOG" id="KOG1099">
    <property type="taxonomic scope" value="Eukaryota"/>
</dbReference>
<comment type="function">
    <text evidence="9">Methylates the 2'-O-ribose of nucleotides at positions 32 and 34 of the tRNA anticodon loop of substrate tRNAs.</text>
</comment>
<evidence type="ECO:0000313" key="12">
    <source>
        <dbReference type="EnsemblMetazoa" id="tetur07g08199.1"/>
    </source>
</evidence>
<dbReference type="InterPro" id="IPR015507">
    <property type="entry name" value="rRNA-MeTfrase_E"/>
</dbReference>
<evidence type="ECO:0000259" key="11">
    <source>
        <dbReference type="Pfam" id="PF01728"/>
    </source>
</evidence>
<dbReference type="FunFam" id="3.40.50.150:FF:000040">
    <property type="entry name" value="Putative ribosomal RNA methyltransferase 1"/>
    <property type="match status" value="1"/>
</dbReference>
<feature type="binding site" evidence="9">
    <location>
        <position position="294"/>
    </location>
    <ligand>
        <name>S-adenosyl-L-methionine</name>
        <dbReference type="ChEBI" id="CHEBI:59789"/>
    </ligand>
</feature>
<keyword evidence="5 9" id="KW-0808">Transferase</keyword>
<evidence type="ECO:0000256" key="9">
    <source>
        <dbReference type="HAMAP-Rule" id="MF_03162"/>
    </source>
</evidence>
<dbReference type="InterPro" id="IPR050082">
    <property type="entry name" value="RNA_methyltr_RlmE"/>
</dbReference>
<accession>A0A158P4Q9</accession>
<dbReference type="EC" id="2.1.1.205" evidence="9"/>
<keyword evidence="4 9" id="KW-0489">Methyltransferase</keyword>
<evidence type="ECO:0000256" key="10">
    <source>
        <dbReference type="SAM" id="Coils"/>
    </source>
</evidence>
<dbReference type="EMBL" id="CAEY01001879">
    <property type="status" value="NOT_ANNOTATED_CDS"/>
    <property type="molecule type" value="Genomic_DNA"/>
</dbReference>
<dbReference type="HAMAP" id="MF_03162">
    <property type="entry name" value="RNA_methyltr_E_TRM7"/>
    <property type="match status" value="1"/>
</dbReference>
<dbReference type="GO" id="GO:0106340">
    <property type="term" value="F:tRNA (guanosine(34)-2'-O)-methyltransferase activity"/>
    <property type="evidence" value="ECO:0007669"/>
    <property type="project" value="UniProtKB-ARBA"/>
</dbReference>